<name>A0AAV5WUC4_9BILA</name>
<comment type="caution">
    <text evidence="2">The sequence shown here is derived from an EMBL/GenBank/DDBJ whole genome shotgun (WGS) entry which is preliminary data.</text>
</comment>
<organism evidence="2 3">
    <name type="scientific">Pristionchus fissidentatus</name>
    <dbReference type="NCBI Taxonomy" id="1538716"/>
    <lineage>
        <taxon>Eukaryota</taxon>
        <taxon>Metazoa</taxon>
        <taxon>Ecdysozoa</taxon>
        <taxon>Nematoda</taxon>
        <taxon>Chromadorea</taxon>
        <taxon>Rhabditida</taxon>
        <taxon>Rhabditina</taxon>
        <taxon>Diplogasteromorpha</taxon>
        <taxon>Diplogasteroidea</taxon>
        <taxon>Neodiplogasteridae</taxon>
        <taxon>Pristionchus</taxon>
    </lineage>
</organism>
<dbReference type="Proteomes" id="UP001432322">
    <property type="component" value="Unassembled WGS sequence"/>
</dbReference>
<evidence type="ECO:0000313" key="2">
    <source>
        <dbReference type="EMBL" id="GMT34923.1"/>
    </source>
</evidence>
<feature type="chain" id="PRO_5043372102" description="Secreted protein" evidence="1">
    <location>
        <begin position="17"/>
        <end position="139"/>
    </location>
</feature>
<keyword evidence="3" id="KW-1185">Reference proteome</keyword>
<feature type="signal peptide" evidence="1">
    <location>
        <begin position="1"/>
        <end position="16"/>
    </location>
</feature>
<dbReference type="EMBL" id="BTSY01000006">
    <property type="protein sequence ID" value="GMT34923.1"/>
    <property type="molecule type" value="Genomic_DNA"/>
</dbReference>
<accession>A0AAV5WUC4</accession>
<reference evidence="2" key="1">
    <citation type="submission" date="2023-10" db="EMBL/GenBank/DDBJ databases">
        <title>Genome assembly of Pristionchus species.</title>
        <authorList>
            <person name="Yoshida K."/>
            <person name="Sommer R.J."/>
        </authorList>
    </citation>
    <scope>NUCLEOTIDE SEQUENCE</scope>
    <source>
        <strain evidence="2">RS5133</strain>
    </source>
</reference>
<evidence type="ECO:0008006" key="4">
    <source>
        <dbReference type="Google" id="ProtNLM"/>
    </source>
</evidence>
<evidence type="ECO:0000313" key="3">
    <source>
        <dbReference type="Proteomes" id="UP001432322"/>
    </source>
</evidence>
<gene>
    <name evidence="2" type="ORF">PFISCL1PPCAC_26220</name>
</gene>
<proteinExistence type="predicted"/>
<protein>
    <recommendedName>
        <fullName evidence="4">Secreted protein</fullName>
    </recommendedName>
</protein>
<keyword evidence="1" id="KW-0732">Signal</keyword>
<evidence type="ECO:0000256" key="1">
    <source>
        <dbReference type="SAM" id="SignalP"/>
    </source>
</evidence>
<sequence length="139" mass="15700">MKLLLLLLGCASLTAGQFDLRYFTESQATTIKRCFDLAVDWLTDSHQSERMKMQIAPELSICYDMLRATFETTMDIYSTKGNVSDIANLFSHCAEDVVYALADKTDVVPDRSQDCKGEFRNMLLIGGKGSRKVNHRYGK</sequence>
<dbReference type="AlphaFoldDB" id="A0AAV5WUC4"/>